<dbReference type="RefSeq" id="WP_098342741.1">
    <property type="nucleotide sequence ID" value="NZ_NTRR01000021.1"/>
</dbReference>
<gene>
    <name evidence="13" type="ORF">CN307_13655</name>
</gene>
<dbReference type="Pfam" id="PF13342">
    <property type="entry name" value="Toprim_Crpt"/>
    <property type="match status" value="3"/>
</dbReference>
<dbReference type="InterPro" id="IPR023406">
    <property type="entry name" value="Topo_IA_AS"/>
</dbReference>
<dbReference type="InterPro" id="IPR013824">
    <property type="entry name" value="Topo_IA_cen_sub1"/>
</dbReference>
<dbReference type="GO" id="GO:0043597">
    <property type="term" value="C:cytoplasmic replication fork"/>
    <property type="evidence" value="ECO:0007669"/>
    <property type="project" value="TreeGrafter"/>
</dbReference>
<dbReference type="CDD" id="cd00186">
    <property type="entry name" value="TOP1Ac"/>
    <property type="match status" value="1"/>
</dbReference>
<evidence type="ECO:0000256" key="6">
    <source>
        <dbReference type="ARBA" id="ARBA00023235"/>
    </source>
</evidence>
<dbReference type="GO" id="GO:0003917">
    <property type="term" value="F:DNA topoisomerase type I (single strand cut, ATP-independent) activity"/>
    <property type="evidence" value="ECO:0007669"/>
    <property type="project" value="UniProtKB-EC"/>
</dbReference>
<reference evidence="13 14" key="1">
    <citation type="submission" date="2017-09" db="EMBL/GenBank/DDBJ databases">
        <title>Large-scale bioinformatics analysis of Bacillus genomes uncovers conserved roles of natural products in bacterial physiology.</title>
        <authorList>
            <consortium name="Agbiome Team Llc"/>
            <person name="Bleich R.M."/>
            <person name="Grubbs K.J."/>
            <person name="Santa Maria K.C."/>
            <person name="Allen S.E."/>
            <person name="Farag S."/>
            <person name="Shank E.A."/>
            <person name="Bowers A."/>
        </authorList>
    </citation>
    <scope>NUCLEOTIDE SEQUENCE [LARGE SCALE GENOMIC DNA]</scope>
    <source>
        <strain evidence="13 14">AFS022681</strain>
    </source>
</reference>
<feature type="domain" description="Toprim" evidence="11">
    <location>
        <begin position="3"/>
        <end position="145"/>
    </location>
</feature>
<evidence type="ECO:0000259" key="12">
    <source>
        <dbReference type="PROSITE" id="PS52039"/>
    </source>
</evidence>
<dbReference type="GO" id="GO:0006281">
    <property type="term" value="P:DNA repair"/>
    <property type="evidence" value="ECO:0007669"/>
    <property type="project" value="TreeGrafter"/>
</dbReference>
<dbReference type="SMART" id="SM00436">
    <property type="entry name" value="TOP1Bc"/>
    <property type="match status" value="1"/>
</dbReference>
<evidence type="ECO:0000256" key="9">
    <source>
        <dbReference type="ARBA" id="ARBA00032235"/>
    </source>
</evidence>
<dbReference type="SMART" id="SM00493">
    <property type="entry name" value="TOPRIM"/>
    <property type="match status" value="1"/>
</dbReference>
<dbReference type="Gene3D" id="2.70.20.10">
    <property type="entry name" value="Topoisomerase I, domain 3"/>
    <property type="match status" value="1"/>
</dbReference>
<dbReference type="InterPro" id="IPR006171">
    <property type="entry name" value="TOPRIM_dom"/>
</dbReference>
<dbReference type="PANTHER" id="PTHR11390">
    <property type="entry name" value="PROKARYOTIC DNA TOPOISOMERASE"/>
    <property type="match status" value="1"/>
</dbReference>
<comment type="similarity">
    <text evidence="2">Belongs to the type IA topoisomerase family.</text>
</comment>
<name>A0A2A8ZZZ8_BACCE</name>
<sequence length="888" mass="102103">MGKTLFIAEKPKVANEIMKSPRFRHSQKYIGSKPYYGYYENENYIVSWCRGHLLELKNPEEMDPKYKVFKLEHLPLIYRPAYKVKQENAEQLQILVKLLQRHDVDHAVNICDADREGELIYREVYEYAGVNKKQSRVYKSSYEAAELEAALNRLESASKYDGLAYSAKARQYLDYLLGMNITRGCTTKLAQNKFLLSSGRVQMCLLNEIRQRELAIENFKEQSYYHLKLITDLGVTPVMKTEDQVLNPSPLRSLGENLKGQYLVVEEFKEGNRKKNPKLLYNLTDLYKDAHAHLQINAETAKKHIQNLYEEGFITYPRSSSRHLPTEQVERVKGVMHSLATSHYSSLVQLVDIEAINTKHKTFDDELVSSHFAIIPTTKQYKGGEERPDIEKQLYDLVAKRFVGNFMRSAVYLVRDVSLIDSMGNIYQTKESVLREKGFLEVFKEEVEEESVEAFKIPILQKGQELQICDFELLESKTKKPALHTESSILTFMETAGRKIDDEHLKELMKGKRIGTVATEATFIPALNEKNYIAIEKGKITTTPIGRAFIEQFPVQQVKDPLYTAEMEGMIYRIEKNEMSYEDFIVHTNAFVQKITQEIIKIPDTISYNLIETWKQQIEVCQCPCRNGIILDRGKFFGCSNHPNCNIGLPKKIKEKAIPAAQVKKLFEEHKTDVMKGFKSNGKTFSAYLSFINGEIRFSLPTLEELSLGNCPKCQDGHILKRDTFFGCSEYQGGCNFAISAKIKEKKLSDSQIKKLLKDRVTDFISGFKGEYGEFIAAIRLKEDLSICFERPTTDDRTIGKCPLCQGRVIIGKTTYLCEHYKKTCEFIVSGTILKKKITSAQVKKLLEKNMTDTISGFENKSNGEKFDAKLTYDIQKQRIMFINEKKK</sequence>
<evidence type="ECO:0000256" key="8">
    <source>
        <dbReference type="ARBA" id="ARBA00031985"/>
    </source>
</evidence>
<dbReference type="PROSITE" id="PS52039">
    <property type="entry name" value="TOPO_IA_2"/>
    <property type="match status" value="1"/>
</dbReference>
<dbReference type="PROSITE" id="PS50880">
    <property type="entry name" value="TOPRIM"/>
    <property type="match status" value="1"/>
</dbReference>
<dbReference type="PRINTS" id="PR00417">
    <property type="entry name" value="PRTPISMRASEI"/>
</dbReference>
<dbReference type="Pfam" id="PF01751">
    <property type="entry name" value="Toprim"/>
    <property type="match status" value="1"/>
</dbReference>
<dbReference type="Proteomes" id="UP000220032">
    <property type="component" value="Unassembled WGS sequence"/>
</dbReference>
<comment type="catalytic activity">
    <reaction evidence="1">
        <text>ATP-independent breakage of single-stranded DNA, followed by passage and rejoining.</text>
        <dbReference type="EC" id="5.6.2.1"/>
    </reaction>
</comment>
<evidence type="ECO:0000256" key="4">
    <source>
        <dbReference type="ARBA" id="ARBA00023029"/>
    </source>
</evidence>
<keyword evidence="5" id="KW-0238">DNA-binding</keyword>
<protein>
    <recommendedName>
        <fullName evidence="3">DNA topoisomerase</fullName>
        <ecNumber evidence="3">5.6.2.1</ecNumber>
    </recommendedName>
    <alternativeName>
        <fullName evidence="10">Omega-protein</fullName>
    </alternativeName>
    <alternativeName>
        <fullName evidence="9">Relaxing enzyme</fullName>
    </alternativeName>
    <alternativeName>
        <fullName evidence="7">Swivelase</fullName>
    </alternativeName>
    <alternativeName>
        <fullName evidence="8">Untwisting enzyme</fullName>
    </alternativeName>
</protein>
<evidence type="ECO:0000256" key="7">
    <source>
        <dbReference type="ARBA" id="ARBA00030003"/>
    </source>
</evidence>
<feature type="domain" description="Topo IA-type catalytic" evidence="12">
    <location>
        <begin position="160"/>
        <end position="596"/>
    </location>
</feature>
<dbReference type="InterPro" id="IPR023405">
    <property type="entry name" value="Topo_IA_core_domain"/>
</dbReference>
<dbReference type="Gene3D" id="1.10.290.10">
    <property type="entry name" value="Topoisomerase I, domain 4"/>
    <property type="match status" value="1"/>
</dbReference>
<evidence type="ECO:0000313" key="14">
    <source>
        <dbReference type="Proteomes" id="UP000220032"/>
    </source>
</evidence>
<comment type="caution">
    <text evidence="13">The sequence shown here is derived from an EMBL/GenBank/DDBJ whole genome shotgun (WGS) entry which is preliminary data.</text>
</comment>
<dbReference type="InterPro" id="IPR003601">
    <property type="entry name" value="Topo_IA_2"/>
</dbReference>
<evidence type="ECO:0000256" key="2">
    <source>
        <dbReference type="ARBA" id="ARBA00009446"/>
    </source>
</evidence>
<dbReference type="InterPro" id="IPR013826">
    <property type="entry name" value="Topo_IA_cen_sub3"/>
</dbReference>
<dbReference type="GO" id="GO:0003677">
    <property type="term" value="F:DNA binding"/>
    <property type="evidence" value="ECO:0007669"/>
    <property type="project" value="UniProtKB-KW"/>
</dbReference>
<accession>A0A2A8ZZZ8</accession>
<keyword evidence="4" id="KW-0799">Topoisomerase</keyword>
<evidence type="ECO:0000256" key="1">
    <source>
        <dbReference type="ARBA" id="ARBA00000213"/>
    </source>
</evidence>
<evidence type="ECO:0000259" key="11">
    <source>
        <dbReference type="PROSITE" id="PS50880"/>
    </source>
</evidence>
<dbReference type="InterPro" id="IPR034144">
    <property type="entry name" value="TOPRIM_TopoIII"/>
</dbReference>
<dbReference type="PROSITE" id="PS00396">
    <property type="entry name" value="TOPO_IA_1"/>
    <property type="match status" value="1"/>
</dbReference>
<dbReference type="GO" id="GO:0006310">
    <property type="term" value="P:DNA recombination"/>
    <property type="evidence" value="ECO:0007669"/>
    <property type="project" value="TreeGrafter"/>
</dbReference>
<dbReference type="AlphaFoldDB" id="A0A2A8ZZZ8"/>
<dbReference type="CDD" id="cd03362">
    <property type="entry name" value="TOPRIM_TopoIA_TopoIII"/>
    <property type="match status" value="1"/>
</dbReference>
<dbReference type="Pfam" id="PF01131">
    <property type="entry name" value="Topoisom_bac"/>
    <property type="match status" value="1"/>
</dbReference>
<dbReference type="InterPro" id="IPR000380">
    <property type="entry name" value="Topo_IA"/>
</dbReference>
<evidence type="ECO:0000256" key="10">
    <source>
        <dbReference type="ARBA" id="ARBA00032877"/>
    </source>
</evidence>
<dbReference type="InterPro" id="IPR003602">
    <property type="entry name" value="Topo_IA_DNA-bd_dom"/>
</dbReference>
<evidence type="ECO:0000256" key="5">
    <source>
        <dbReference type="ARBA" id="ARBA00023125"/>
    </source>
</evidence>
<dbReference type="Gene3D" id="3.40.50.140">
    <property type="match status" value="1"/>
</dbReference>
<dbReference type="GO" id="GO:0006265">
    <property type="term" value="P:DNA topological change"/>
    <property type="evidence" value="ECO:0007669"/>
    <property type="project" value="InterPro"/>
</dbReference>
<dbReference type="PANTHER" id="PTHR11390:SF21">
    <property type="entry name" value="DNA TOPOISOMERASE 3-ALPHA"/>
    <property type="match status" value="1"/>
</dbReference>
<organism evidence="13 14">
    <name type="scientific">Bacillus cereus</name>
    <dbReference type="NCBI Taxonomy" id="1396"/>
    <lineage>
        <taxon>Bacteria</taxon>
        <taxon>Bacillati</taxon>
        <taxon>Bacillota</taxon>
        <taxon>Bacilli</taxon>
        <taxon>Bacillales</taxon>
        <taxon>Bacillaceae</taxon>
        <taxon>Bacillus</taxon>
        <taxon>Bacillus cereus group</taxon>
    </lineage>
</organism>
<dbReference type="InterPro" id="IPR025589">
    <property type="entry name" value="Toprim_C_rpt"/>
</dbReference>
<dbReference type="Gene3D" id="1.10.460.10">
    <property type="entry name" value="Topoisomerase I, domain 2"/>
    <property type="match status" value="1"/>
</dbReference>
<dbReference type="EC" id="5.6.2.1" evidence="3"/>
<dbReference type="SMART" id="SM00437">
    <property type="entry name" value="TOP1Ac"/>
    <property type="match status" value="1"/>
</dbReference>
<dbReference type="InterPro" id="IPR013825">
    <property type="entry name" value="Topo_IA_cen_sub2"/>
</dbReference>
<dbReference type="SUPFAM" id="SSF56712">
    <property type="entry name" value="Prokaryotic type I DNA topoisomerase"/>
    <property type="match status" value="1"/>
</dbReference>
<evidence type="ECO:0000313" key="13">
    <source>
        <dbReference type="EMBL" id="PFE14920.1"/>
    </source>
</evidence>
<dbReference type="EMBL" id="NTRR01000021">
    <property type="protein sequence ID" value="PFE14920.1"/>
    <property type="molecule type" value="Genomic_DNA"/>
</dbReference>
<evidence type="ECO:0000256" key="3">
    <source>
        <dbReference type="ARBA" id="ARBA00012891"/>
    </source>
</evidence>
<proteinExistence type="inferred from homology"/>
<keyword evidence="6 13" id="KW-0413">Isomerase</keyword>
<dbReference type="InterPro" id="IPR013497">
    <property type="entry name" value="Topo_IA_cen"/>
</dbReference>